<dbReference type="EMBL" id="CAJVPW010000879">
    <property type="protein sequence ID" value="CAG8468592.1"/>
    <property type="molecule type" value="Genomic_DNA"/>
</dbReference>
<sequence length="62" mass="7319">MVIPCVAKYYCRFVKRVNKIAGPVTNFIKKNNLFYCEEKERKAFNILKRITEAEIGCLYLNL</sequence>
<evidence type="ECO:0000313" key="1">
    <source>
        <dbReference type="EMBL" id="CAG8468592.1"/>
    </source>
</evidence>
<reference evidence="1" key="1">
    <citation type="submission" date="2021-06" db="EMBL/GenBank/DDBJ databases">
        <authorList>
            <person name="Kallberg Y."/>
            <person name="Tangrot J."/>
            <person name="Rosling A."/>
        </authorList>
    </citation>
    <scope>NUCLEOTIDE SEQUENCE</scope>
    <source>
        <strain evidence="1">28 12/20/2015</strain>
    </source>
</reference>
<gene>
    <name evidence="1" type="ORF">SPELUC_LOCUS1587</name>
</gene>
<comment type="caution">
    <text evidence="1">The sequence shown here is derived from an EMBL/GenBank/DDBJ whole genome shotgun (WGS) entry which is preliminary data.</text>
</comment>
<evidence type="ECO:0000313" key="2">
    <source>
        <dbReference type="Proteomes" id="UP000789366"/>
    </source>
</evidence>
<accession>A0ACA9KFE6</accession>
<dbReference type="Proteomes" id="UP000789366">
    <property type="component" value="Unassembled WGS sequence"/>
</dbReference>
<organism evidence="1 2">
    <name type="scientific">Cetraspora pellucida</name>
    <dbReference type="NCBI Taxonomy" id="1433469"/>
    <lineage>
        <taxon>Eukaryota</taxon>
        <taxon>Fungi</taxon>
        <taxon>Fungi incertae sedis</taxon>
        <taxon>Mucoromycota</taxon>
        <taxon>Glomeromycotina</taxon>
        <taxon>Glomeromycetes</taxon>
        <taxon>Diversisporales</taxon>
        <taxon>Gigasporaceae</taxon>
        <taxon>Cetraspora</taxon>
    </lineage>
</organism>
<name>A0ACA9KFE6_9GLOM</name>
<proteinExistence type="predicted"/>
<keyword evidence="2" id="KW-1185">Reference proteome</keyword>
<protein>
    <submittedName>
        <fullName evidence="1">10806_t:CDS:1</fullName>
    </submittedName>
</protein>